<reference evidence="2" key="1">
    <citation type="submission" date="2014-09" db="EMBL/GenBank/DDBJ databases">
        <authorList>
            <person name="Magalhaes I.L.F."/>
            <person name="Oliveira U."/>
            <person name="Santos F.R."/>
            <person name="Vidigal T.H.D.A."/>
            <person name="Brescovit A.D."/>
            <person name="Santos A.J."/>
        </authorList>
    </citation>
    <scope>NUCLEOTIDE SEQUENCE</scope>
    <source>
        <tissue evidence="2">Shoot tissue taken approximately 20 cm above the soil surface</tissue>
    </source>
</reference>
<organism evidence="2">
    <name type="scientific">Arundo donax</name>
    <name type="common">Giant reed</name>
    <name type="synonym">Donax arundinaceus</name>
    <dbReference type="NCBI Taxonomy" id="35708"/>
    <lineage>
        <taxon>Eukaryota</taxon>
        <taxon>Viridiplantae</taxon>
        <taxon>Streptophyta</taxon>
        <taxon>Embryophyta</taxon>
        <taxon>Tracheophyta</taxon>
        <taxon>Spermatophyta</taxon>
        <taxon>Magnoliopsida</taxon>
        <taxon>Liliopsida</taxon>
        <taxon>Poales</taxon>
        <taxon>Poaceae</taxon>
        <taxon>PACMAD clade</taxon>
        <taxon>Arundinoideae</taxon>
        <taxon>Arundineae</taxon>
        <taxon>Arundo</taxon>
    </lineage>
</organism>
<dbReference type="AlphaFoldDB" id="A0A0A9C3T1"/>
<evidence type="ECO:0000256" key="1">
    <source>
        <dbReference type="SAM" id="MobiDB-lite"/>
    </source>
</evidence>
<protein>
    <submittedName>
        <fullName evidence="2">Uncharacterized protein</fullName>
    </submittedName>
</protein>
<sequence length="22" mass="2438">MIVETNKPKGPKEKSNQLSPVL</sequence>
<accession>A0A0A9C3T1</accession>
<dbReference type="EMBL" id="GBRH01231713">
    <property type="protein sequence ID" value="JAD66182.1"/>
    <property type="molecule type" value="Transcribed_RNA"/>
</dbReference>
<feature type="region of interest" description="Disordered" evidence="1">
    <location>
        <begin position="1"/>
        <end position="22"/>
    </location>
</feature>
<reference evidence="2" key="2">
    <citation type="journal article" date="2015" name="Data Brief">
        <title>Shoot transcriptome of the giant reed, Arundo donax.</title>
        <authorList>
            <person name="Barrero R.A."/>
            <person name="Guerrero F.D."/>
            <person name="Moolhuijzen P."/>
            <person name="Goolsby J.A."/>
            <person name="Tidwell J."/>
            <person name="Bellgard S.E."/>
            <person name="Bellgard M.I."/>
        </authorList>
    </citation>
    <scope>NUCLEOTIDE SEQUENCE</scope>
    <source>
        <tissue evidence="2">Shoot tissue taken approximately 20 cm above the soil surface</tissue>
    </source>
</reference>
<name>A0A0A9C3T1_ARUDO</name>
<proteinExistence type="predicted"/>
<feature type="compositionally biased region" description="Basic and acidic residues" evidence="1">
    <location>
        <begin position="1"/>
        <end position="15"/>
    </location>
</feature>
<evidence type="ECO:0000313" key="2">
    <source>
        <dbReference type="EMBL" id="JAD66182.1"/>
    </source>
</evidence>